<evidence type="ECO:0000313" key="4">
    <source>
        <dbReference type="Proteomes" id="UP000015453"/>
    </source>
</evidence>
<feature type="domain" description="Alpha/beta hydrolase fold-3" evidence="2">
    <location>
        <begin position="70"/>
        <end position="295"/>
    </location>
</feature>
<protein>
    <recommendedName>
        <fullName evidence="2">Alpha/beta hydrolase fold-3 domain-containing protein</fullName>
    </recommendedName>
</protein>
<keyword evidence="4" id="KW-1185">Reference proteome</keyword>
<name>S8C1P3_9LAMI</name>
<organism evidence="3 4">
    <name type="scientific">Genlisea aurea</name>
    <dbReference type="NCBI Taxonomy" id="192259"/>
    <lineage>
        <taxon>Eukaryota</taxon>
        <taxon>Viridiplantae</taxon>
        <taxon>Streptophyta</taxon>
        <taxon>Embryophyta</taxon>
        <taxon>Tracheophyta</taxon>
        <taxon>Spermatophyta</taxon>
        <taxon>Magnoliopsida</taxon>
        <taxon>eudicotyledons</taxon>
        <taxon>Gunneridae</taxon>
        <taxon>Pentapetalae</taxon>
        <taxon>asterids</taxon>
        <taxon>lamiids</taxon>
        <taxon>Lamiales</taxon>
        <taxon>Lentibulariaceae</taxon>
        <taxon>Genlisea</taxon>
    </lineage>
</organism>
<dbReference type="Pfam" id="PF07859">
    <property type="entry name" value="Abhydrolase_3"/>
    <property type="match status" value="1"/>
</dbReference>
<proteinExistence type="inferred from homology"/>
<evidence type="ECO:0000313" key="3">
    <source>
        <dbReference type="EMBL" id="EPS60690.1"/>
    </source>
</evidence>
<dbReference type="GO" id="GO:0016787">
    <property type="term" value="F:hydrolase activity"/>
    <property type="evidence" value="ECO:0007669"/>
    <property type="project" value="InterPro"/>
</dbReference>
<dbReference type="InterPro" id="IPR013094">
    <property type="entry name" value="AB_hydrolase_3"/>
</dbReference>
<dbReference type="InterPro" id="IPR050466">
    <property type="entry name" value="Carboxylest/Gibb_receptor"/>
</dbReference>
<reference evidence="3 4" key="1">
    <citation type="journal article" date="2013" name="BMC Genomics">
        <title>The miniature genome of a carnivorous plant Genlisea aurea contains a low number of genes and short non-coding sequences.</title>
        <authorList>
            <person name="Leushkin E.V."/>
            <person name="Sutormin R.A."/>
            <person name="Nabieva E.R."/>
            <person name="Penin A.A."/>
            <person name="Kondrashov A.S."/>
            <person name="Logacheva M.D."/>
        </authorList>
    </citation>
    <scope>NUCLEOTIDE SEQUENCE [LARGE SCALE GENOMIC DNA]</scope>
</reference>
<dbReference type="OrthoDB" id="408631at2759"/>
<dbReference type="PANTHER" id="PTHR23024:SF406">
    <property type="entry name" value="CARBOXYLESTERASE 15-RELATED"/>
    <property type="match status" value="1"/>
</dbReference>
<dbReference type="Gene3D" id="3.40.50.1820">
    <property type="entry name" value="alpha/beta hydrolase"/>
    <property type="match status" value="1"/>
</dbReference>
<gene>
    <name evidence="3" type="ORF">M569_14110</name>
</gene>
<dbReference type="SUPFAM" id="SSF53474">
    <property type="entry name" value="alpha/beta-Hydrolases"/>
    <property type="match status" value="1"/>
</dbReference>
<comment type="similarity">
    <text evidence="1">Belongs to the 'GDXG' lipolytic enzyme family.</text>
</comment>
<sequence length="320" mass="35388">MSSLPRVVEDILGIIQLFSDGTILRSPEIDFPMKVHDDGTAIWKDALFDEKNDLRLRLYRPRRHSGLPVLFYLRGGGFCIGSRTWPNVHTCCLRLASSLGVLVVAPDYRSAPENRLPAAVEDSVAALKWVREQAVDGAEGDEWLGNGVDFGRMFVFGDSSGGNLAHHLAVELRRGSPEFAPLHVRGYILMAPFFGGSARTKSEDAGPTEPFISVDLLDRFWRLSLPVGSTLDSPLSNPFGPGSPNLENVNLAPIMVMVGGNEVMKDRVEAYYERLKAMGKEIEYVVFEGQFHGFFLNESYSPAGDAVLQELNRFILNNSV</sequence>
<dbReference type="PANTHER" id="PTHR23024">
    <property type="entry name" value="ARYLACETAMIDE DEACETYLASE"/>
    <property type="match status" value="1"/>
</dbReference>
<evidence type="ECO:0000259" key="2">
    <source>
        <dbReference type="Pfam" id="PF07859"/>
    </source>
</evidence>
<dbReference type="EMBL" id="AUSU01007365">
    <property type="protein sequence ID" value="EPS60690.1"/>
    <property type="molecule type" value="Genomic_DNA"/>
</dbReference>
<evidence type="ECO:0000256" key="1">
    <source>
        <dbReference type="ARBA" id="ARBA00010515"/>
    </source>
</evidence>
<dbReference type="InterPro" id="IPR029058">
    <property type="entry name" value="AB_hydrolase_fold"/>
</dbReference>
<accession>S8C1P3</accession>
<dbReference type="Proteomes" id="UP000015453">
    <property type="component" value="Unassembled WGS sequence"/>
</dbReference>
<comment type="caution">
    <text evidence="3">The sequence shown here is derived from an EMBL/GenBank/DDBJ whole genome shotgun (WGS) entry which is preliminary data.</text>
</comment>
<dbReference type="AlphaFoldDB" id="S8C1P3"/>